<dbReference type="EMBL" id="JANAVB010005599">
    <property type="protein sequence ID" value="KAJ6846038.1"/>
    <property type="molecule type" value="Genomic_DNA"/>
</dbReference>
<dbReference type="InterPro" id="IPR036890">
    <property type="entry name" value="HATPase_C_sf"/>
</dbReference>
<evidence type="ECO:0000313" key="3">
    <source>
        <dbReference type="Proteomes" id="UP001140949"/>
    </source>
</evidence>
<feature type="domain" description="Sacsin/Nov" evidence="1">
    <location>
        <begin position="42"/>
        <end position="144"/>
    </location>
</feature>
<comment type="caution">
    <text evidence="2">The sequence shown here is derived from an EMBL/GenBank/DDBJ whole genome shotgun (WGS) entry which is preliminary data.</text>
</comment>
<organism evidence="2 3">
    <name type="scientific">Iris pallida</name>
    <name type="common">Sweet iris</name>
    <dbReference type="NCBI Taxonomy" id="29817"/>
    <lineage>
        <taxon>Eukaryota</taxon>
        <taxon>Viridiplantae</taxon>
        <taxon>Streptophyta</taxon>
        <taxon>Embryophyta</taxon>
        <taxon>Tracheophyta</taxon>
        <taxon>Spermatophyta</taxon>
        <taxon>Magnoliopsida</taxon>
        <taxon>Liliopsida</taxon>
        <taxon>Asparagales</taxon>
        <taxon>Iridaceae</taxon>
        <taxon>Iridoideae</taxon>
        <taxon>Irideae</taxon>
        <taxon>Iris</taxon>
    </lineage>
</organism>
<sequence length="1712" mass="193910">MDHAREHIDRMRRERYSIGKEEKNPMAEDIHQAVTYLSEELYAKDVHFLMEIIQNAEDNEYPSGVAPSLEFVITSKDITATGANSTLIIFNNERGFSSANIDSICRVGKSTKKGNRHRGYIGEKGIGFKSVFLICSQPYIFSNGYQIRFNEEPCPECGVGYIVPEWVEKDPIVADIKRVYGSSETLPATTIILPLKAQKVQAVKEQLSILHPEILLFLSKIKRLSVREDNEDSKLNTVKQVSISSETDVQMRKNVNAESYTLHLSAHENGEGEEEECSYYMWKQKFAVKSGSREKKRAEVDEWVITLAFPWGRRLNRGLRKPGVYAFLPTEMVTNFPFIIQADFLLASSREAILVDSPWNKGILECVPSAFVNAFVALVKSTESAPSSSLPPMFRFLPIQRSSIPLLDSVRVSIKEKVAAEHIIPCESQSNQKVFSKPNEVRRLLPTFWDILIKAQKIGVDLKNLSSHGPFILSSSFDKGEYDEILGFLDVGFVDMGWYGKCIESSNLAREATEEIYLELLCFIGDNCTNFVGTSIQNIPLIRYVDTSGGLSFWSIYRATQFSERVCIASEEKYSSWLISWNSEFGSSTKRFFLPRSTQTALRVHTRRGAITDWLQKYVYVETLDVYKYAKLILNLLGNDRRFVIAYTHFLYHSLSKNHLAEWAVNELCSSMPLVDNYGSVTAQRKEVLVPAKGSKWVELMGSNPWRGENYVELGATYISAGSYAGNYTSEDQLLAFLRSHTGASDVPDICPPNARFPTVSSPLTKENAFLLLQWLRNLRYRGLHIPQRFLNCIKEGSWLKTSVGYKPPSESFLSSSDWGSLLQMGSVLVDIPMINAGFYDHKISSYKEELKMIGVRFEFGEASTYIGDRLMSMAESSTLTRVHVISLLKLIRFLREKRLSPSHLIDSVKDERWLKTSHGYRSPGGSVLFSSEWTVASYVSNLPFVETGFYGEEILQFKTELELLGVIVSFRSNYQLLVDHFKLSNITADSTILILDCIRYVRSSEGFVRKLRELRWMKTHLGYKKPGECFLVDSEWECLLEVVDDVPLIDHAFYGGRMGSYKEELKTAGVLVKFEDASKAIAHRFKQLISSSSLTKKNVLSLLLCRRKLKDQGFPVDLVNCIRSEKWLKTRTGLRTPTDAILFDPEWESVSPIAALPLIDDSDASYGKEIYGYKNELKAFGVVTEFKKGASFVLSCLNIPKDPSVVTRSNVLSLLKCIRYLKEKKADIFPKEFFKSINKKWLKTAMGYKSPGKCILFESKGDTPLQRDDGPFLDEAFYGSEIVLYRDELKEMGVVVDIGSGCSLVANHLNCHSKLDVISRIYMYLSKSSWEPNDDEPRDWIWVPNGSNGGKWASSGTCVLHDKDNLFGSRLHVLDKHYESNLHGFFSTALKVRCGPTVEDYCSLWNEWEIALRQPTLAECSAFWVFLAKHWSGSTEQLLKGRIKKLPVFTENGVSLSNKQDVFIPDDLLLKDLFDEVAPNPLFIWYPQTKLASTSRSKMNTIFRSLGVQSISEATRKDEAFECTEFRNINPGDTVIKTGLLRLVLGFLADPSLDIPADDRHQIVGYLFNTAVFETDDPIAANYSLTLSSGKTLVAKASRIFRWERENLKLYVHKMDRSSGQKGNIEFATYFSEVISEGLLYEKVDRIPALAELVKLGCLVDFDEMAVKFLLQRKNLQLFSEDEELLSSATIKSSLSEAQQGVGYDDEEAVI</sequence>
<evidence type="ECO:0000313" key="2">
    <source>
        <dbReference type="EMBL" id="KAJ6846038.1"/>
    </source>
</evidence>
<gene>
    <name evidence="2" type="ORF">M6B38_278345</name>
</gene>
<dbReference type="InterPro" id="IPR052957">
    <property type="entry name" value="Auxin_embryo_med"/>
</dbReference>
<keyword evidence="3" id="KW-1185">Reference proteome</keyword>
<dbReference type="NCBIfam" id="NF047352">
    <property type="entry name" value="P_loop_sacsin"/>
    <property type="match status" value="1"/>
</dbReference>
<name>A0AAX6HYX1_IRIPA</name>
<reference evidence="2" key="1">
    <citation type="journal article" date="2023" name="GigaByte">
        <title>Genome assembly of the bearded iris, Iris pallida Lam.</title>
        <authorList>
            <person name="Bruccoleri R.E."/>
            <person name="Oakeley E.J."/>
            <person name="Faust A.M.E."/>
            <person name="Altorfer M."/>
            <person name="Dessus-Babus S."/>
            <person name="Burckhardt D."/>
            <person name="Oertli M."/>
            <person name="Naumann U."/>
            <person name="Petersen F."/>
            <person name="Wong J."/>
        </authorList>
    </citation>
    <scope>NUCLEOTIDE SEQUENCE</scope>
    <source>
        <strain evidence="2">GSM-AAB239-AS_SAM_17_03QT</strain>
    </source>
</reference>
<dbReference type="PANTHER" id="PTHR32387">
    <property type="entry name" value="WU:FJ29H11"/>
    <property type="match status" value="1"/>
</dbReference>
<dbReference type="InterPro" id="IPR058210">
    <property type="entry name" value="SACS/Nov_dom"/>
</dbReference>
<protein>
    <recommendedName>
        <fullName evidence="1">Sacsin/Nov domain-containing protein</fullName>
    </recommendedName>
</protein>
<dbReference type="Proteomes" id="UP001140949">
    <property type="component" value="Unassembled WGS sequence"/>
</dbReference>
<proteinExistence type="predicted"/>
<accession>A0AAX6HYX1</accession>
<evidence type="ECO:0000259" key="1">
    <source>
        <dbReference type="Pfam" id="PF25794"/>
    </source>
</evidence>
<dbReference type="PANTHER" id="PTHR32387:SF3">
    <property type="entry name" value="ATP_DNA BINDING PROTEIN"/>
    <property type="match status" value="1"/>
</dbReference>
<dbReference type="Gene3D" id="3.30.565.10">
    <property type="entry name" value="Histidine kinase-like ATPase, C-terminal domain"/>
    <property type="match status" value="1"/>
</dbReference>
<dbReference type="Pfam" id="PF25794">
    <property type="entry name" value="SACS"/>
    <property type="match status" value="1"/>
</dbReference>
<reference evidence="2" key="2">
    <citation type="submission" date="2023-04" db="EMBL/GenBank/DDBJ databases">
        <authorList>
            <person name="Bruccoleri R.E."/>
            <person name="Oakeley E.J."/>
            <person name="Faust A.-M."/>
            <person name="Dessus-Babus S."/>
            <person name="Altorfer M."/>
            <person name="Burckhardt D."/>
            <person name="Oertli M."/>
            <person name="Naumann U."/>
            <person name="Petersen F."/>
            <person name="Wong J."/>
        </authorList>
    </citation>
    <scope>NUCLEOTIDE SEQUENCE</scope>
    <source>
        <strain evidence="2">GSM-AAB239-AS_SAM_17_03QT</strain>
        <tissue evidence="2">Leaf</tissue>
    </source>
</reference>
<dbReference type="SUPFAM" id="SSF55874">
    <property type="entry name" value="ATPase domain of HSP90 chaperone/DNA topoisomerase II/histidine kinase"/>
    <property type="match status" value="1"/>
</dbReference>